<protein>
    <submittedName>
        <fullName evidence="2">Uncharacterized protein</fullName>
    </submittedName>
</protein>
<dbReference type="AlphaFoldDB" id="A0A2Z7C187"/>
<keyword evidence="3" id="KW-1185">Reference proteome</keyword>
<accession>A0A2Z7C187</accession>
<organism evidence="2 3">
    <name type="scientific">Dorcoceras hygrometricum</name>
    <dbReference type="NCBI Taxonomy" id="472368"/>
    <lineage>
        <taxon>Eukaryota</taxon>
        <taxon>Viridiplantae</taxon>
        <taxon>Streptophyta</taxon>
        <taxon>Embryophyta</taxon>
        <taxon>Tracheophyta</taxon>
        <taxon>Spermatophyta</taxon>
        <taxon>Magnoliopsida</taxon>
        <taxon>eudicotyledons</taxon>
        <taxon>Gunneridae</taxon>
        <taxon>Pentapetalae</taxon>
        <taxon>asterids</taxon>
        <taxon>lamiids</taxon>
        <taxon>Lamiales</taxon>
        <taxon>Gesneriaceae</taxon>
        <taxon>Didymocarpoideae</taxon>
        <taxon>Trichosporeae</taxon>
        <taxon>Loxocarpinae</taxon>
        <taxon>Dorcoceras</taxon>
    </lineage>
</organism>
<evidence type="ECO:0000256" key="1">
    <source>
        <dbReference type="SAM" id="MobiDB-lite"/>
    </source>
</evidence>
<proteinExistence type="predicted"/>
<feature type="compositionally biased region" description="Basic residues" evidence="1">
    <location>
        <begin position="48"/>
        <end position="65"/>
    </location>
</feature>
<sequence>MMKWQHRGVWDPEVRSGEPHLRAPGSDQIHRECGTSTVGGGDRNKSDHGKRRRAARHGGARRQGGRRGVEGGAATWRLGFCEVWDTASSGLTTIVTPKSQFRTDPSNHDRKTKIVELKSPAAAMCGGAPLLARTSARDLRASRAREADAGAAARTCAPVAHRNLGCAAGLTRPRIACLTRFVVRRCAMVGRSLCDVLRDLAGHCCNAGRLLRALVL</sequence>
<reference evidence="2 3" key="1">
    <citation type="journal article" date="2015" name="Proc. Natl. Acad. Sci. U.S.A.">
        <title>The resurrection genome of Boea hygrometrica: A blueprint for survival of dehydration.</title>
        <authorList>
            <person name="Xiao L."/>
            <person name="Yang G."/>
            <person name="Zhang L."/>
            <person name="Yang X."/>
            <person name="Zhao S."/>
            <person name="Ji Z."/>
            <person name="Zhou Q."/>
            <person name="Hu M."/>
            <person name="Wang Y."/>
            <person name="Chen M."/>
            <person name="Xu Y."/>
            <person name="Jin H."/>
            <person name="Xiao X."/>
            <person name="Hu G."/>
            <person name="Bao F."/>
            <person name="Hu Y."/>
            <person name="Wan P."/>
            <person name="Li L."/>
            <person name="Deng X."/>
            <person name="Kuang T."/>
            <person name="Xiang C."/>
            <person name="Zhu J.K."/>
            <person name="Oliver M.J."/>
            <person name="He Y."/>
        </authorList>
    </citation>
    <scope>NUCLEOTIDE SEQUENCE [LARGE SCALE GENOMIC DNA]</scope>
    <source>
        <strain evidence="3">cv. XS01</strain>
    </source>
</reference>
<dbReference type="EMBL" id="KV001984">
    <property type="protein sequence ID" value="KZV38287.1"/>
    <property type="molecule type" value="Genomic_DNA"/>
</dbReference>
<evidence type="ECO:0000313" key="3">
    <source>
        <dbReference type="Proteomes" id="UP000250235"/>
    </source>
</evidence>
<dbReference type="Proteomes" id="UP000250235">
    <property type="component" value="Unassembled WGS sequence"/>
</dbReference>
<feature type="region of interest" description="Disordered" evidence="1">
    <location>
        <begin position="1"/>
        <end position="69"/>
    </location>
</feature>
<gene>
    <name evidence="2" type="ORF">F511_22248</name>
</gene>
<feature type="compositionally biased region" description="Basic and acidic residues" evidence="1">
    <location>
        <begin position="8"/>
        <end position="21"/>
    </location>
</feature>
<name>A0A2Z7C187_9LAMI</name>
<evidence type="ECO:0000313" key="2">
    <source>
        <dbReference type="EMBL" id="KZV38287.1"/>
    </source>
</evidence>